<gene>
    <name evidence="1" type="ORF">K0T92_17650</name>
</gene>
<accession>A0ABS7D9J1</accession>
<dbReference type="Proteomes" id="UP000812277">
    <property type="component" value="Unassembled WGS sequence"/>
</dbReference>
<dbReference type="RefSeq" id="WP_219873793.1">
    <property type="nucleotide sequence ID" value="NZ_JAHZIJ010000014.1"/>
</dbReference>
<evidence type="ECO:0000313" key="1">
    <source>
        <dbReference type="EMBL" id="MBW7476545.1"/>
    </source>
</evidence>
<dbReference type="EMBL" id="JAHZIJ010000014">
    <property type="protein sequence ID" value="MBW7476545.1"/>
    <property type="molecule type" value="Genomic_DNA"/>
</dbReference>
<name>A0ABS7D9J1_9BACL</name>
<keyword evidence="2" id="KW-1185">Reference proteome</keyword>
<comment type="caution">
    <text evidence="1">The sequence shown here is derived from an EMBL/GenBank/DDBJ whole genome shotgun (WGS) entry which is preliminary data.</text>
</comment>
<dbReference type="SUPFAM" id="SSF52540">
    <property type="entry name" value="P-loop containing nucleoside triphosphate hydrolases"/>
    <property type="match status" value="1"/>
</dbReference>
<proteinExistence type="predicted"/>
<dbReference type="Gene3D" id="3.40.50.10850">
    <property type="entry name" value="Ntrc-like two-domain protein"/>
    <property type="match status" value="1"/>
</dbReference>
<protein>
    <recommendedName>
        <fullName evidence="3">AAA domain-containing protein</fullName>
    </recommendedName>
</protein>
<evidence type="ECO:0000313" key="2">
    <source>
        <dbReference type="Proteomes" id="UP000812277"/>
    </source>
</evidence>
<dbReference type="InterPro" id="IPR027417">
    <property type="entry name" value="P-loop_NTPase"/>
</dbReference>
<organism evidence="1 2">
    <name type="scientific">Paenibacillus oenotherae</name>
    <dbReference type="NCBI Taxonomy" id="1435645"/>
    <lineage>
        <taxon>Bacteria</taxon>
        <taxon>Bacillati</taxon>
        <taxon>Bacillota</taxon>
        <taxon>Bacilli</taxon>
        <taxon>Bacillales</taxon>
        <taxon>Paenibacillaceae</taxon>
        <taxon>Paenibacillus</taxon>
    </lineage>
</organism>
<evidence type="ECO:0008006" key="3">
    <source>
        <dbReference type="Google" id="ProtNLM"/>
    </source>
</evidence>
<reference evidence="1 2" key="1">
    <citation type="submission" date="2021-07" db="EMBL/GenBank/DDBJ databases">
        <title>Paenibacillus radiodurans sp. nov., isolated from the southeastern edge of Tengger Desert.</title>
        <authorList>
            <person name="Zhang G."/>
        </authorList>
    </citation>
    <scope>NUCLEOTIDE SEQUENCE [LARGE SCALE GENOMIC DNA]</scope>
    <source>
        <strain evidence="1 2">DT7-4</strain>
    </source>
</reference>
<sequence>MSKQHLVLAARETEYVERIVSYIQHSSYGESWQLTAFTNPAALRHYVRAGYSIDLIAAQPSLLVELEGDIAGTSVAALVARHGQCPRYREVLQYQSIPQLMNELTAVHDFYGEQKGGGSGSSLSAIVIAVYSATGGIGKTMLARQISHQAGVRGARVFYLNLEQWNATTLWLGDEGREDLAQMLYTLQAQPDKAAHRLTELRKRHAAMKFDYFAPCSNADERLSLSGEQGRLLLSTIADSGKYDVVIVDLDSRMDPLHQAVFQHCTHLVWMVARDAVIQRKTELALGYCEQKWGTAFKEIKRRIRFVERSGTRSALGAEALPVRLDAVIPSVQEWQEDSMSYERAVPPAYRGAVAALLDRLAIMERGREDGGGNRTAAQSQNS</sequence>
<dbReference type="Gene3D" id="3.40.50.300">
    <property type="entry name" value="P-loop containing nucleotide triphosphate hydrolases"/>
    <property type="match status" value="1"/>
</dbReference>